<organism evidence="2 3">
    <name type="scientific">Chiloscyllium punctatum</name>
    <name type="common">Brownbanded bambooshark</name>
    <name type="synonym">Hemiscyllium punctatum</name>
    <dbReference type="NCBI Taxonomy" id="137246"/>
    <lineage>
        <taxon>Eukaryota</taxon>
        <taxon>Metazoa</taxon>
        <taxon>Chordata</taxon>
        <taxon>Craniata</taxon>
        <taxon>Vertebrata</taxon>
        <taxon>Chondrichthyes</taxon>
        <taxon>Elasmobranchii</taxon>
        <taxon>Galeomorphii</taxon>
        <taxon>Galeoidea</taxon>
        <taxon>Orectolobiformes</taxon>
        <taxon>Hemiscylliidae</taxon>
        <taxon>Chiloscyllium</taxon>
    </lineage>
</organism>
<name>A0A401TA34_CHIPU</name>
<keyword evidence="1" id="KW-1133">Transmembrane helix</keyword>
<proteinExistence type="predicted"/>
<keyword evidence="1" id="KW-0472">Membrane</keyword>
<dbReference type="OrthoDB" id="330047at2759"/>
<dbReference type="AlphaFoldDB" id="A0A401TA34"/>
<dbReference type="Proteomes" id="UP000287033">
    <property type="component" value="Unassembled WGS sequence"/>
</dbReference>
<feature type="transmembrane region" description="Helical" evidence="1">
    <location>
        <begin position="6"/>
        <end position="25"/>
    </location>
</feature>
<keyword evidence="3" id="KW-1185">Reference proteome</keyword>
<protein>
    <recommendedName>
        <fullName evidence="4">Solute carrier family 43 member 3</fullName>
    </recommendedName>
</protein>
<accession>A0A401TA34</accession>
<evidence type="ECO:0000313" key="3">
    <source>
        <dbReference type="Proteomes" id="UP000287033"/>
    </source>
</evidence>
<evidence type="ECO:0000256" key="1">
    <source>
        <dbReference type="SAM" id="Phobius"/>
    </source>
</evidence>
<evidence type="ECO:0008006" key="4">
    <source>
        <dbReference type="Google" id="ProtNLM"/>
    </source>
</evidence>
<dbReference type="InterPro" id="IPR027197">
    <property type="entry name" value="SLC43A3"/>
</dbReference>
<dbReference type="PANTHER" id="PTHR20765:SF1">
    <property type="entry name" value="EQUILIBRATIVE NUCLEOBASE TRANSPORTER 1"/>
    <property type="match status" value="1"/>
</dbReference>
<feature type="non-terminal residue" evidence="2">
    <location>
        <position position="1"/>
    </location>
</feature>
<comment type="caution">
    <text evidence="2">The sequence shown here is derived from an EMBL/GenBank/DDBJ whole genome shotgun (WGS) entry which is preliminary data.</text>
</comment>
<gene>
    <name evidence="2" type="ORF">chiPu_0023685</name>
</gene>
<dbReference type="EMBL" id="BEZZ01025120">
    <property type="protein sequence ID" value="GCC39518.1"/>
    <property type="molecule type" value="Genomic_DNA"/>
</dbReference>
<sequence>STYTNAFAFTQFFGVFCAPWNGLLLDRHKRKAKPTETASSGSLALQRLIDLKATVLSLTITVTQCVLFSLSAAIPVLPVQFLTFILQVINRAFLYGGHASFVAIGYVLQASQHLPRSPEF</sequence>
<dbReference type="PANTHER" id="PTHR20765">
    <property type="entry name" value="SOLUTE CARRIER FAMILY 43 MEMBER 3-RELATED"/>
    <property type="match status" value="1"/>
</dbReference>
<keyword evidence="1" id="KW-0812">Transmembrane</keyword>
<reference evidence="2 3" key="1">
    <citation type="journal article" date="2018" name="Nat. Ecol. Evol.">
        <title>Shark genomes provide insights into elasmobranch evolution and the origin of vertebrates.</title>
        <authorList>
            <person name="Hara Y"/>
            <person name="Yamaguchi K"/>
            <person name="Onimaru K"/>
            <person name="Kadota M"/>
            <person name="Koyanagi M"/>
            <person name="Keeley SD"/>
            <person name="Tatsumi K"/>
            <person name="Tanaka K"/>
            <person name="Motone F"/>
            <person name="Kageyama Y"/>
            <person name="Nozu R"/>
            <person name="Adachi N"/>
            <person name="Nishimura O"/>
            <person name="Nakagawa R"/>
            <person name="Tanegashima C"/>
            <person name="Kiyatake I"/>
            <person name="Matsumoto R"/>
            <person name="Murakumo K"/>
            <person name="Nishida K"/>
            <person name="Terakita A"/>
            <person name="Kuratani S"/>
            <person name="Sato K"/>
            <person name="Hyodo S Kuraku.S."/>
        </authorList>
    </citation>
    <scope>NUCLEOTIDE SEQUENCE [LARGE SCALE GENOMIC DNA]</scope>
</reference>
<dbReference type="STRING" id="137246.A0A401TA34"/>
<evidence type="ECO:0000313" key="2">
    <source>
        <dbReference type="EMBL" id="GCC39518.1"/>
    </source>
</evidence>